<dbReference type="Proteomes" id="UP000422108">
    <property type="component" value="Chromosome"/>
</dbReference>
<dbReference type="SMART" id="SM00825">
    <property type="entry name" value="PKS_KS"/>
    <property type="match status" value="1"/>
</dbReference>
<dbReference type="SUPFAM" id="SSF53901">
    <property type="entry name" value="Thiolase-like"/>
    <property type="match status" value="2"/>
</dbReference>
<keyword evidence="2 3" id="KW-0808">Transferase</keyword>
<evidence type="ECO:0000256" key="2">
    <source>
        <dbReference type="ARBA" id="ARBA00022679"/>
    </source>
</evidence>
<evidence type="ECO:0000313" key="5">
    <source>
        <dbReference type="EMBL" id="BBO88855.1"/>
    </source>
</evidence>
<organism evidence="5 6">
    <name type="scientific">Desulfosarcina ovata subsp. ovata</name>
    <dbReference type="NCBI Taxonomy" id="2752305"/>
    <lineage>
        <taxon>Bacteria</taxon>
        <taxon>Pseudomonadati</taxon>
        <taxon>Thermodesulfobacteriota</taxon>
        <taxon>Desulfobacteria</taxon>
        <taxon>Desulfobacterales</taxon>
        <taxon>Desulfosarcinaceae</taxon>
        <taxon>Desulfosarcina</taxon>
    </lineage>
</organism>
<proteinExistence type="inferred from homology"/>
<dbReference type="Pfam" id="PF00109">
    <property type="entry name" value="ketoacyl-synt"/>
    <property type="match status" value="1"/>
</dbReference>
<evidence type="ECO:0000256" key="3">
    <source>
        <dbReference type="RuleBase" id="RU003694"/>
    </source>
</evidence>
<name>A0A5K8A8J1_9BACT</name>
<dbReference type="InterPro" id="IPR000794">
    <property type="entry name" value="Beta-ketoacyl_synthase"/>
</dbReference>
<dbReference type="PROSITE" id="PS52004">
    <property type="entry name" value="KS3_2"/>
    <property type="match status" value="1"/>
</dbReference>
<dbReference type="InterPro" id="IPR020841">
    <property type="entry name" value="PKS_Beta-ketoAc_synthase_dom"/>
</dbReference>
<feature type="domain" description="Ketosynthase family 3 (KS3)" evidence="4">
    <location>
        <begin position="6"/>
        <end position="420"/>
    </location>
</feature>
<sequence>MRAPLNRRVYIVGYDIATALGSSLDATWQRAVRGEAGFRRVSRCDTSSRSNVVGELPDWDPAALGYFDRKDLYNWNADYVFLTMALCIRALAHAGLEINAETGPRTACLVGSALNGSDALRIAFENYTSKGPLKVSPYLLPNLCANLPAGKAGMQLGFTGPIFSPQGACASGNYAIALGARMIRDGDCDFVLAGGVETCLIPEIIQGFANMWATIKVDPNDRAFNDPTQASRPFSIDRRGIVLAEGGGILVMAAEERMADLGLTPRAEVLGVGWTSDAHHFTLPNRATIVRAIAQAIDDAELTPGDIEYVNAHGTSTAKGDKVEIESLRDVFGSHLVRIPVSSNKSQIGHTLGAAGAIEAALGIEAMRRELVLPTVNHIPDPEFADMDLVPNQARRHPHTVFLSNAFGFGGTNCCIVFKGV</sequence>
<dbReference type="Pfam" id="PF02801">
    <property type="entry name" value="Ketoacyl-synt_C"/>
    <property type="match status" value="1"/>
</dbReference>
<dbReference type="EMBL" id="AP021879">
    <property type="protein sequence ID" value="BBO88855.1"/>
    <property type="molecule type" value="Genomic_DNA"/>
</dbReference>
<dbReference type="GO" id="GO:0006633">
    <property type="term" value="P:fatty acid biosynthetic process"/>
    <property type="evidence" value="ECO:0007669"/>
    <property type="project" value="InterPro"/>
</dbReference>
<dbReference type="InterPro" id="IPR014030">
    <property type="entry name" value="Ketoacyl_synth_N"/>
</dbReference>
<dbReference type="RefSeq" id="WP_155310121.1">
    <property type="nucleotide sequence ID" value="NZ_AP021879.1"/>
</dbReference>
<dbReference type="CDD" id="cd00834">
    <property type="entry name" value="KAS_I_II"/>
    <property type="match status" value="1"/>
</dbReference>
<keyword evidence="6" id="KW-1185">Reference proteome</keyword>
<dbReference type="Gene3D" id="3.40.47.10">
    <property type="match status" value="1"/>
</dbReference>
<evidence type="ECO:0000256" key="1">
    <source>
        <dbReference type="ARBA" id="ARBA00008467"/>
    </source>
</evidence>
<accession>A0A5K8A8J1</accession>
<dbReference type="GO" id="GO:0004315">
    <property type="term" value="F:3-oxoacyl-[acyl-carrier-protein] synthase activity"/>
    <property type="evidence" value="ECO:0007669"/>
    <property type="project" value="InterPro"/>
</dbReference>
<evidence type="ECO:0000259" key="4">
    <source>
        <dbReference type="PROSITE" id="PS52004"/>
    </source>
</evidence>
<dbReference type="InterPro" id="IPR018201">
    <property type="entry name" value="Ketoacyl_synth_AS"/>
</dbReference>
<reference evidence="5 6" key="1">
    <citation type="submission" date="2019-11" db="EMBL/GenBank/DDBJ databases">
        <title>Comparative genomics of hydrocarbon-degrading Desulfosarcina strains.</title>
        <authorList>
            <person name="Watanabe M."/>
            <person name="Kojima H."/>
            <person name="Fukui M."/>
        </authorList>
    </citation>
    <scope>NUCLEOTIDE SEQUENCE [LARGE SCALE GENOMIC DNA]</scope>
    <source>
        <strain evidence="6">oXyS1</strain>
    </source>
</reference>
<protein>
    <submittedName>
        <fullName evidence="5">3-oxoacyl-[acyl-carrier-protein] synthase 2</fullName>
    </submittedName>
</protein>
<dbReference type="PANTHER" id="PTHR11712:SF336">
    <property type="entry name" value="3-OXOACYL-[ACYL-CARRIER-PROTEIN] SYNTHASE, MITOCHONDRIAL"/>
    <property type="match status" value="1"/>
</dbReference>
<evidence type="ECO:0000313" key="6">
    <source>
        <dbReference type="Proteomes" id="UP000422108"/>
    </source>
</evidence>
<dbReference type="InterPro" id="IPR016039">
    <property type="entry name" value="Thiolase-like"/>
</dbReference>
<dbReference type="AlphaFoldDB" id="A0A5K8A8J1"/>
<gene>
    <name evidence="5" type="ORF">DSCOOX_20350</name>
</gene>
<dbReference type="InterPro" id="IPR014031">
    <property type="entry name" value="Ketoacyl_synth_C"/>
</dbReference>
<dbReference type="PANTHER" id="PTHR11712">
    <property type="entry name" value="POLYKETIDE SYNTHASE-RELATED"/>
    <property type="match status" value="1"/>
</dbReference>
<comment type="similarity">
    <text evidence="1 3">Belongs to the thiolase-like superfamily. Beta-ketoacyl-ACP synthases family.</text>
</comment>
<dbReference type="PROSITE" id="PS00606">
    <property type="entry name" value="KS3_1"/>
    <property type="match status" value="1"/>
</dbReference>